<dbReference type="InterPro" id="IPR016040">
    <property type="entry name" value="NAD(P)-bd_dom"/>
</dbReference>
<keyword evidence="3" id="KW-1185">Reference proteome</keyword>
<dbReference type="RefSeq" id="WP_187762851.1">
    <property type="nucleotide sequence ID" value="NZ_CP061038.1"/>
</dbReference>
<dbReference type="InterPro" id="IPR036291">
    <property type="entry name" value="NAD(P)-bd_dom_sf"/>
</dbReference>
<sequence>MSIIAITGGTGFVGGVLIDLALAAGHPVRALARRDQPARDGLTWIAGSLEDTDALFQLATGADAVVHVAGVVNAATPAGFIRGNVEGTANMLAAAATLGIRRFVHVSSLAAREPQLSNYGHSKERAEAEVLQSDLDWTIVRPPGVYGPGDMDMLDMFRVAKRGIALLPPPGKISLIEVSDLARLLLALVSHDPGRIILEADDGAEDGWTHDAFARAIGAAVGQRVLPLALPKTLLSLAARGDRLLRRDKAKLTPDRVGYLSHPDWRIDPERRPSPDLWQPRIPTPQGLAATAAWYRANSLL</sequence>
<accession>A0A7H0LLK4</accession>
<dbReference type="AlphaFoldDB" id="A0A7H0LLK4"/>
<proteinExistence type="predicted"/>
<dbReference type="SUPFAM" id="SSF51735">
    <property type="entry name" value="NAD(P)-binding Rossmann-fold domains"/>
    <property type="match status" value="1"/>
</dbReference>
<evidence type="ECO:0000313" key="2">
    <source>
        <dbReference type="EMBL" id="QNQ10557.1"/>
    </source>
</evidence>
<dbReference type="Gene3D" id="3.40.50.720">
    <property type="entry name" value="NAD(P)-binding Rossmann-like Domain"/>
    <property type="match status" value="1"/>
</dbReference>
<dbReference type="EMBL" id="CP061038">
    <property type="protein sequence ID" value="QNQ10557.1"/>
    <property type="molecule type" value="Genomic_DNA"/>
</dbReference>
<name>A0A7H0LLK4_9SPHN</name>
<dbReference type="Proteomes" id="UP000516148">
    <property type="component" value="Chromosome"/>
</dbReference>
<dbReference type="KEGG" id="spap:H3Z74_04930"/>
<gene>
    <name evidence="2" type="ORF">H3Z74_04930</name>
</gene>
<feature type="domain" description="NAD(P)-binding" evidence="1">
    <location>
        <begin position="8"/>
        <end position="146"/>
    </location>
</feature>
<dbReference type="PANTHER" id="PTHR48079">
    <property type="entry name" value="PROTEIN YEEZ"/>
    <property type="match status" value="1"/>
</dbReference>
<evidence type="ECO:0000259" key="1">
    <source>
        <dbReference type="Pfam" id="PF13460"/>
    </source>
</evidence>
<dbReference type="GO" id="GO:0004029">
    <property type="term" value="F:aldehyde dehydrogenase (NAD+) activity"/>
    <property type="evidence" value="ECO:0007669"/>
    <property type="project" value="TreeGrafter"/>
</dbReference>
<dbReference type="PANTHER" id="PTHR48079:SF6">
    <property type="entry name" value="NAD(P)-BINDING DOMAIN-CONTAINING PROTEIN-RELATED"/>
    <property type="match status" value="1"/>
</dbReference>
<evidence type="ECO:0000313" key="3">
    <source>
        <dbReference type="Proteomes" id="UP000516148"/>
    </source>
</evidence>
<reference evidence="2 3" key="1">
    <citation type="submission" date="2020-09" db="EMBL/GenBank/DDBJ databases">
        <title>Sphingomonas sp., a new species isolated from pork steak.</title>
        <authorList>
            <person name="Heidler von Heilborn D."/>
        </authorList>
    </citation>
    <scope>NUCLEOTIDE SEQUENCE [LARGE SCALE GENOMIC DNA]</scope>
    <source>
        <strain evidence="3">S8-3T</strain>
    </source>
</reference>
<dbReference type="Pfam" id="PF13460">
    <property type="entry name" value="NAD_binding_10"/>
    <property type="match status" value="1"/>
</dbReference>
<dbReference type="GO" id="GO:0005737">
    <property type="term" value="C:cytoplasm"/>
    <property type="evidence" value="ECO:0007669"/>
    <property type="project" value="TreeGrafter"/>
</dbReference>
<organism evidence="2 3">
    <name type="scientific">Sphingomonas alpina</name>
    <dbReference type="NCBI Taxonomy" id="653931"/>
    <lineage>
        <taxon>Bacteria</taxon>
        <taxon>Pseudomonadati</taxon>
        <taxon>Pseudomonadota</taxon>
        <taxon>Alphaproteobacteria</taxon>
        <taxon>Sphingomonadales</taxon>
        <taxon>Sphingomonadaceae</taxon>
        <taxon>Sphingomonas</taxon>
    </lineage>
</organism>
<protein>
    <submittedName>
        <fullName evidence="2">NAD(P)H-binding protein</fullName>
    </submittedName>
</protein>
<dbReference type="InterPro" id="IPR051783">
    <property type="entry name" value="NAD(P)-dependent_oxidoreduct"/>
</dbReference>